<dbReference type="KEGG" id="gfl:GRFL_2869"/>
<proteinExistence type="predicted"/>
<dbReference type="Proteomes" id="UP000186230">
    <property type="component" value="Chromosome"/>
</dbReference>
<evidence type="ECO:0000256" key="1">
    <source>
        <dbReference type="SAM" id="MobiDB-lite"/>
    </source>
</evidence>
<sequence>MGIFFGHESENSSTAQNEDWKPRTEILLHLEEQQQLLEC</sequence>
<evidence type="ECO:0000313" key="3">
    <source>
        <dbReference type="Proteomes" id="UP000186230"/>
    </source>
</evidence>
<reference evidence="2 3" key="1">
    <citation type="submission" date="2016-07" db="EMBL/GenBank/DDBJ databases">
        <title>Multi-omics approach to identify versatile polysaccharide utilization systems of a marine flavobacterium Gramella flava.</title>
        <authorList>
            <person name="Tang K."/>
        </authorList>
    </citation>
    <scope>NUCLEOTIDE SEQUENCE [LARGE SCALE GENOMIC DNA]</scope>
    <source>
        <strain evidence="2 3">JLT2011</strain>
    </source>
</reference>
<evidence type="ECO:0000313" key="2">
    <source>
        <dbReference type="EMBL" id="APU69593.1"/>
    </source>
</evidence>
<gene>
    <name evidence="2" type="ORF">GRFL_2869</name>
</gene>
<protein>
    <submittedName>
        <fullName evidence="2">Uncharacterized protein</fullName>
    </submittedName>
</protein>
<organism evidence="2 3">
    <name type="scientific">Christiangramia flava JLT2011</name>
    <dbReference type="NCBI Taxonomy" id="1229726"/>
    <lineage>
        <taxon>Bacteria</taxon>
        <taxon>Pseudomonadati</taxon>
        <taxon>Bacteroidota</taxon>
        <taxon>Flavobacteriia</taxon>
        <taxon>Flavobacteriales</taxon>
        <taxon>Flavobacteriaceae</taxon>
        <taxon>Christiangramia</taxon>
    </lineage>
</organism>
<keyword evidence="3" id="KW-1185">Reference proteome</keyword>
<dbReference type="AlphaFoldDB" id="A0A1L7I8Q4"/>
<feature type="region of interest" description="Disordered" evidence="1">
    <location>
        <begin position="1"/>
        <end position="20"/>
    </location>
</feature>
<name>A0A1L7I8Q4_9FLAO</name>
<dbReference type="EMBL" id="CP016359">
    <property type="protein sequence ID" value="APU69593.1"/>
    <property type="molecule type" value="Genomic_DNA"/>
</dbReference>
<dbReference type="STRING" id="1229726.GRFL_2869"/>
<accession>A0A1L7I8Q4</accession>